<gene>
    <name evidence="9" type="ORF">H4W29_003431</name>
</gene>
<name>A0ABR9ISU3_RHIVS</name>
<comment type="cofactor">
    <cofactor evidence="1">
        <name>Mg(2+)</name>
        <dbReference type="ChEBI" id="CHEBI:18420"/>
    </cofactor>
</comment>
<dbReference type="InterPro" id="IPR029060">
    <property type="entry name" value="PIN-like_dom_sf"/>
</dbReference>
<reference evidence="9 10" key="1">
    <citation type="submission" date="2020-10" db="EMBL/GenBank/DDBJ databases">
        <title>Sequencing the genomes of 1000 actinobacteria strains.</title>
        <authorList>
            <person name="Klenk H.-P."/>
        </authorList>
    </citation>
    <scope>NUCLEOTIDE SEQUENCE [LARGE SCALE GENOMIC DNA]</scope>
    <source>
        <strain evidence="9 10">DSM 7307</strain>
    </source>
</reference>
<dbReference type="PANTHER" id="PTHR33653:SF1">
    <property type="entry name" value="RIBONUCLEASE VAPC2"/>
    <property type="match status" value="1"/>
</dbReference>
<evidence type="ECO:0000256" key="6">
    <source>
        <dbReference type="ARBA" id="ARBA00022842"/>
    </source>
</evidence>
<keyword evidence="5" id="KW-0378">Hydrolase</keyword>
<keyword evidence="6" id="KW-0460">Magnesium</keyword>
<evidence type="ECO:0000256" key="1">
    <source>
        <dbReference type="ARBA" id="ARBA00001946"/>
    </source>
</evidence>
<comment type="similarity">
    <text evidence="7">Belongs to the PINc/VapC protein family.</text>
</comment>
<dbReference type="InterPro" id="IPR050556">
    <property type="entry name" value="Type_II_TA_system_RNase"/>
</dbReference>
<protein>
    <submittedName>
        <fullName evidence="9">Nucleic acid-binding protein</fullName>
    </submittedName>
</protein>
<keyword evidence="2" id="KW-1277">Toxin-antitoxin system</keyword>
<accession>A0ABR9ISU3</accession>
<dbReference type="EMBL" id="JADBEC010000001">
    <property type="protein sequence ID" value="MBE1506250.1"/>
    <property type="molecule type" value="Genomic_DNA"/>
</dbReference>
<evidence type="ECO:0000256" key="7">
    <source>
        <dbReference type="ARBA" id="ARBA00038093"/>
    </source>
</evidence>
<evidence type="ECO:0000256" key="4">
    <source>
        <dbReference type="ARBA" id="ARBA00022723"/>
    </source>
</evidence>
<keyword evidence="4" id="KW-0479">Metal-binding</keyword>
<proteinExistence type="inferred from homology"/>
<comment type="caution">
    <text evidence="9">The sequence shown here is derived from an EMBL/GenBank/DDBJ whole genome shotgun (WGS) entry which is preliminary data.</text>
</comment>
<evidence type="ECO:0000256" key="5">
    <source>
        <dbReference type="ARBA" id="ARBA00022801"/>
    </source>
</evidence>
<keyword evidence="3" id="KW-0540">Nuclease</keyword>
<dbReference type="SUPFAM" id="SSF88723">
    <property type="entry name" value="PIN domain-like"/>
    <property type="match status" value="1"/>
</dbReference>
<dbReference type="PANTHER" id="PTHR33653">
    <property type="entry name" value="RIBONUCLEASE VAPC2"/>
    <property type="match status" value="1"/>
</dbReference>
<keyword evidence="10" id="KW-1185">Reference proteome</keyword>
<feature type="domain" description="PIN" evidence="8">
    <location>
        <begin position="2"/>
        <end position="86"/>
    </location>
</feature>
<dbReference type="Gene3D" id="3.40.50.1010">
    <property type="entry name" value="5'-nuclease"/>
    <property type="match status" value="1"/>
</dbReference>
<evidence type="ECO:0000313" key="10">
    <source>
        <dbReference type="Proteomes" id="UP000620262"/>
    </source>
</evidence>
<dbReference type="InterPro" id="IPR002716">
    <property type="entry name" value="PIN_dom"/>
</dbReference>
<evidence type="ECO:0000259" key="8">
    <source>
        <dbReference type="Pfam" id="PF01850"/>
    </source>
</evidence>
<evidence type="ECO:0000256" key="2">
    <source>
        <dbReference type="ARBA" id="ARBA00022649"/>
    </source>
</evidence>
<dbReference type="Proteomes" id="UP000620262">
    <property type="component" value="Unassembled WGS sequence"/>
</dbReference>
<organism evidence="9 10">
    <name type="scientific">Rhizobium viscosum</name>
    <name type="common">Arthrobacter viscosus</name>
    <dbReference type="NCBI Taxonomy" id="1673"/>
    <lineage>
        <taxon>Bacteria</taxon>
        <taxon>Pseudomonadati</taxon>
        <taxon>Pseudomonadota</taxon>
        <taxon>Alphaproteobacteria</taxon>
        <taxon>Hyphomicrobiales</taxon>
        <taxon>Rhizobiaceae</taxon>
        <taxon>Rhizobium/Agrobacterium group</taxon>
        <taxon>Rhizobium</taxon>
    </lineage>
</organism>
<sequence length="106" mass="11728">MYVPAVVIGEIQLGIERTAGNDPAKARELSVWLQQIIDTAQCVSIDAEIFKRWGTLAHRIGTYLLVDALIAATALQKNMTVVTRNISDFQQFGVPVFNPFEYKSGS</sequence>
<evidence type="ECO:0000313" key="9">
    <source>
        <dbReference type="EMBL" id="MBE1506250.1"/>
    </source>
</evidence>
<dbReference type="Pfam" id="PF01850">
    <property type="entry name" value="PIN"/>
    <property type="match status" value="1"/>
</dbReference>
<evidence type="ECO:0000256" key="3">
    <source>
        <dbReference type="ARBA" id="ARBA00022722"/>
    </source>
</evidence>